<feature type="region of interest" description="Disordered" evidence="1">
    <location>
        <begin position="27"/>
        <end position="55"/>
    </location>
</feature>
<comment type="caution">
    <text evidence="2">The sequence shown here is derived from an EMBL/GenBank/DDBJ whole genome shotgun (WGS) entry which is preliminary data.</text>
</comment>
<sequence length="117" mass="13551">MKEKTPKKRRTMESDLKNACLLRRYPEQQQTCLNDKPLRSPQSPDGSERIESGPLTFSLTKSHHSSACCFLEEKHAWIKVREGRASLFYLVASQSRPRAFSDTSPFLLERRLNELIL</sequence>
<keyword evidence="3" id="KW-1185">Reference proteome</keyword>
<accession>A0AAV4BV98</accession>
<dbReference type="Proteomes" id="UP000735302">
    <property type="component" value="Unassembled WGS sequence"/>
</dbReference>
<dbReference type="AlphaFoldDB" id="A0AAV4BV98"/>
<protein>
    <submittedName>
        <fullName evidence="2">Uncharacterized protein</fullName>
    </submittedName>
</protein>
<gene>
    <name evidence="2" type="ORF">PoB_004950100</name>
</gene>
<proteinExistence type="predicted"/>
<evidence type="ECO:0000256" key="1">
    <source>
        <dbReference type="SAM" id="MobiDB-lite"/>
    </source>
</evidence>
<dbReference type="EMBL" id="BLXT01005492">
    <property type="protein sequence ID" value="GFO22996.1"/>
    <property type="molecule type" value="Genomic_DNA"/>
</dbReference>
<reference evidence="2 3" key="1">
    <citation type="journal article" date="2021" name="Elife">
        <title>Chloroplast acquisition without the gene transfer in kleptoplastic sea slugs, Plakobranchus ocellatus.</title>
        <authorList>
            <person name="Maeda T."/>
            <person name="Takahashi S."/>
            <person name="Yoshida T."/>
            <person name="Shimamura S."/>
            <person name="Takaki Y."/>
            <person name="Nagai Y."/>
            <person name="Toyoda A."/>
            <person name="Suzuki Y."/>
            <person name="Arimoto A."/>
            <person name="Ishii H."/>
            <person name="Satoh N."/>
            <person name="Nishiyama T."/>
            <person name="Hasebe M."/>
            <person name="Maruyama T."/>
            <person name="Minagawa J."/>
            <person name="Obokata J."/>
            <person name="Shigenobu S."/>
        </authorList>
    </citation>
    <scope>NUCLEOTIDE SEQUENCE [LARGE SCALE GENOMIC DNA]</scope>
</reference>
<organism evidence="2 3">
    <name type="scientific">Plakobranchus ocellatus</name>
    <dbReference type="NCBI Taxonomy" id="259542"/>
    <lineage>
        <taxon>Eukaryota</taxon>
        <taxon>Metazoa</taxon>
        <taxon>Spiralia</taxon>
        <taxon>Lophotrochozoa</taxon>
        <taxon>Mollusca</taxon>
        <taxon>Gastropoda</taxon>
        <taxon>Heterobranchia</taxon>
        <taxon>Euthyneura</taxon>
        <taxon>Panpulmonata</taxon>
        <taxon>Sacoglossa</taxon>
        <taxon>Placobranchoidea</taxon>
        <taxon>Plakobranchidae</taxon>
        <taxon>Plakobranchus</taxon>
    </lineage>
</organism>
<evidence type="ECO:0000313" key="2">
    <source>
        <dbReference type="EMBL" id="GFO22996.1"/>
    </source>
</evidence>
<name>A0AAV4BV98_9GAST</name>
<evidence type="ECO:0000313" key="3">
    <source>
        <dbReference type="Proteomes" id="UP000735302"/>
    </source>
</evidence>